<evidence type="ECO:0000256" key="1">
    <source>
        <dbReference type="SAM" id="MobiDB-lite"/>
    </source>
</evidence>
<evidence type="ECO:0008006" key="5">
    <source>
        <dbReference type="Google" id="ProtNLM"/>
    </source>
</evidence>
<dbReference type="PROSITE" id="PS51257">
    <property type="entry name" value="PROKAR_LIPOPROTEIN"/>
    <property type="match status" value="1"/>
</dbReference>
<feature type="compositionally biased region" description="Polar residues" evidence="1">
    <location>
        <begin position="52"/>
        <end position="62"/>
    </location>
</feature>
<name>A0A563DGZ4_9FLAO</name>
<accession>A0A563DGZ4</accession>
<dbReference type="Proteomes" id="UP000319499">
    <property type="component" value="Unassembled WGS sequence"/>
</dbReference>
<evidence type="ECO:0000256" key="2">
    <source>
        <dbReference type="SAM" id="SignalP"/>
    </source>
</evidence>
<keyword evidence="2" id="KW-0732">Signal</keyword>
<feature type="chain" id="PRO_5021822776" description="Cytochrome C551" evidence="2">
    <location>
        <begin position="21"/>
        <end position="88"/>
    </location>
</feature>
<dbReference type="RefSeq" id="WP_146261685.1">
    <property type="nucleotide sequence ID" value="NZ_SELG01000029.1"/>
</dbReference>
<evidence type="ECO:0000313" key="3">
    <source>
        <dbReference type="EMBL" id="TWP29329.1"/>
    </source>
</evidence>
<dbReference type="EMBL" id="SELH01000015">
    <property type="protein sequence ID" value="TWP29329.1"/>
    <property type="molecule type" value="Genomic_DNA"/>
</dbReference>
<keyword evidence="4" id="KW-1185">Reference proteome</keyword>
<organism evidence="3 4">
    <name type="scientific">Apibacter muscae</name>
    <dbReference type="NCBI Taxonomy" id="2509004"/>
    <lineage>
        <taxon>Bacteria</taxon>
        <taxon>Pseudomonadati</taxon>
        <taxon>Bacteroidota</taxon>
        <taxon>Flavobacteriia</taxon>
        <taxon>Flavobacteriales</taxon>
        <taxon>Weeksellaceae</taxon>
        <taxon>Apibacter</taxon>
    </lineage>
</organism>
<feature type="signal peptide" evidence="2">
    <location>
        <begin position="1"/>
        <end position="20"/>
    </location>
</feature>
<dbReference type="AlphaFoldDB" id="A0A563DGZ4"/>
<sequence length="88" mass="9316">MKKNIKITVFLVAIAGSLLACENKKTNSEASVGDSLVGGLNSQPVQEVNPATPYTNDSLANETKNENPLVGGMDGQLQQEVNDSVKNK</sequence>
<gene>
    <name evidence="3" type="ORF">ETU09_03675</name>
</gene>
<feature type="region of interest" description="Disordered" evidence="1">
    <location>
        <begin position="29"/>
        <end position="88"/>
    </location>
</feature>
<proteinExistence type="predicted"/>
<evidence type="ECO:0000313" key="4">
    <source>
        <dbReference type="Proteomes" id="UP000319499"/>
    </source>
</evidence>
<reference evidence="3 4" key="1">
    <citation type="submission" date="2019-02" db="EMBL/GenBank/DDBJ databases">
        <title>Apibacter muscae sp. nov.: a novel member of the house fly microbiota.</title>
        <authorList>
            <person name="Park R."/>
        </authorList>
    </citation>
    <scope>NUCLEOTIDE SEQUENCE [LARGE SCALE GENOMIC DNA]</scope>
    <source>
        <strain evidence="3 4">AL1</strain>
    </source>
</reference>
<comment type="caution">
    <text evidence="3">The sequence shown here is derived from an EMBL/GenBank/DDBJ whole genome shotgun (WGS) entry which is preliminary data.</text>
</comment>
<protein>
    <recommendedName>
        <fullName evidence="5">Cytochrome C551</fullName>
    </recommendedName>
</protein>